<dbReference type="InterPro" id="IPR007172">
    <property type="entry name" value="DUF374"/>
</dbReference>
<evidence type="ECO:0000313" key="3">
    <source>
        <dbReference type="Proteomes" id="UP000283993"/>
    </source>
</evidence>
<evidence type="ECO:0000313" key="2">
    <source>
        <dbReference type="EMBL" id="ROO24936.1"/>
    </source>
</evidence>
<sequence>MVMRVAAWACIVLVWVYRLTCRIEVVHGAEHVRATLEGGRPVVPCGWHQRIVPSGLFLRTLIPRGLRLGFLISPSREGEFLSRVALAHGATTIRGSSSRTGQAAMQALVQAIGEGISPTMYGDGPRGPAGVFKVGAAILASRSGAPLFLVGCAADRYWQLKSWDSGHIPKPFARLTVAVGEPWSIGALTDDAHADRIAREIGERLDTLNELAEAAQTGHG</sequence>
<feature type="domain" description="DUF374" evidence="1">
    <location>
        <begin position="63"/>
        <end position="129"/>
    </location>
</feature>
<evidence type="ECO:0000259" key="1">
    <source>
        <dbReference type="Pfam" id="PF04028"/>
    </source>
</evidence>
<name>A0A423PHI1_9GAMM</name>
<proteinExistence type="predicted"/>
<organism evidence="2 3">
    <name type="scientific">Salinisphaera orenii MK-B5</name>
    <dbReference type="NCBI Taxonomy" id="856730"/>
    <lineage>
        <taxon>Bacteria</taxon>
        <taxon>Pseudomonadati</taxon>
        <taxon>Pseudomonadota</taxon>
        <taxon>Gammaproteobacteria</taxon>
        <taxon>Salinisphaerales</taxon>
        <taxon>Salinisphaeraceae</taxon>
        <taxon>Salinisphaera</taxon>
    </lineage>
</organism>
<keyword evidence="3" id="KW-1185">Reference proteome</keyword>
<dbReference type="Proteomes" id="UP000283993">
    <property type="component" value="Unassembled WGS sequence"/>
</dbReference>
<protein>
    <recommendedName>
        <fullName evidence="1">DUF374 domain-containing protein</fullName>
    </recommendedName>
</protein>
<dbReference type="AlphaFoldDB" id="A0A423PHI1"/>
<accession>A0A423PHI1</accession>
<dbReference type="SUPFAM" id="SSF69593">
    <property type="entry name" value="Glycerol-3-phosphate (1)-acyltransferase"/>
    <property type="match status" value="1"/>
</dbReference>
<dbReference type="EMBL" id="AYKH01000040">
    <property type="protein sequence ID" value="ROO24936.1"/>
    <property type="molecule type" value="Genomic_DNA"/>
</dbReference>
<comment type="caution">
    <text evidence="2">The sequence shown here is derived from an EMBL/GenBank/DDBJ whole genome shotgun (WGS) entry which is preliminary data.</text>
</comment>
<reference evidence="2 3" key="1">
    <citation type="submission" date="2013-10" db="EMBL/GenBank/DDBJ databases">
        <title>Salinisphaera orenii MK-B5 Genome Sequencing.</title>
        <authorList>
            <person name="Lai Q."/>
            <person name="Li C."/>
            <person name="Shao Z."/>
        </authorList>
    </citation>
    <scope>NUCLEOTIDE SEQUENCE [LARGE SCALE GENOMIC DNA]</scope>
    <source>
        <strain evidence="2 3">MK-B5</strain>
    </source>
</reference>
<dbReference type="Pfam" id="PF04028">
    <property type="entry name" value="DUF374"/>
    <property type="match status" value="1"/>
</dbReference>
<gene>
    <name evidence="2" type="ORF">SAOR_13180</name>
</gene>